<evidence type="ECO:0000313" key="3">
    <source>
        <dbReference type="Proteomes" id="UP001431010"/>
    </source>
</evidence>
<organism evidence="2 3">
    <name type="scientific">Bradyrhizobium ontarionense</name>
    <dbReference type="NCBI Taxonomy" id="2898149"/>
    <lineage>
        <taxon>Bacteria</taxon>
        <taxon>Pseudomonadati</taxon>
        <taxon>Pseudomonadota</taxon>
        <taxon>Alphaproteobacteria</taxon>
        <taxon>Hyphomicrobiales</taxon>
        <taxon>Nitrobacteraceae</taxon>
        <taxon>Bradyrhizobium</taxon>
    </lineage>
</organism>
<name>A0ABY3RNW0_9BRAD</name>
<feature type="domain" description="DUF4253" evidence="1">
    <location>
        <begin position="207"/>
        <end position="313"/>
    </location>
</feature>
<proteinExistence type="predicted"/>
<dbReference type="RefSeq" id="WP_231327731.1">
    <property type="nucleotide sequence ID" value="NZ_CP088156.1"/>
</dbReference>
<protein>
    <submittedName>
        <fullName evidence="2">DUF4253 domain-containing protein</fullName>
    </submittedName>
</protein>
<gene>
    <name evidence="2" type="ORF">LQG66_08965</name>
</gene>
<dbReference type="EMBL" id="CP088156">
    <property type="protein sequence ID" value="UFZ08283.1"/>
    <property type="molecule type" value="Genomic_DNA"/>
</dbReference>
<evidence type="ECO:0000259" key="1">
    <source>
        <dbReference type="Pfam" id="PF14062"/>
    </source>
</evidence>
<keyword evidence="3" id="KW-1185">Reference proteome</keyword>
<dbReference type="Proteomes" id="UP001431010">
    <property type="component" value="Chromosome"/>
</dbReference>
<accession>A0ABY3RNW0</accession>
<sequence>MRRRDILRGLFAGALGAAMPWRARAVTPDEIAQNYQRQAIERFPLKLVETTGDNALAKWQELKAAGQGIPVVLGGEDEHHSLGNLLTPFGPNGPYGPPLRSVEEILQKAAEIRFPDDLAARNVAGHQAAVQHLKDLLAAKPDMPLPVITETKDGKTRTLTRDETIAAMVRDRHEPPIGEWPDRPETGWGLSVAEDTRTGQPLQKVIIGLAPTDDWTTIPALLRWGDWNGCPKPEEHVAALRSWRDRYGAELVGMSADTINLRVASRPKTREEALALAREHYVYCNDIIDQGAETLSALAAALMANDWWYFWWD</sequence>
<evidence type="ECO:0000313" key="2">
    <source>
        <dbReference type="EMBL" id="UFZ08283.1"/>
    </source>
</evidence>
<dbReference type="Pfam" id="PF14062">
    <property type="entry name" value="DUF4253"/>
    <property type="match status" value="1"/>
</dbReference>
<dbReference type="InterPro" id="IPR025349">
    <property type="entry name" value="DUF4253"/>
</dbReference>
<reference evidence="2" key="1">
    <citation type="journal article" date="2024" name="Antonie Van Leeuwenhoek">
        <title>Bradyrhizobium ontarionense sp. nov., a novel bacterial symbiont isolated from Aeschynomene indica (Indian jointvetch), harbours photosynthesis, nitrogen fixation and nitrous oxide (N2O) reductase genes.</title>
        <authorList>
            <person name="Bromfield E.S.P."/>
            <person name="Cloutier S."/>
        </authorList>
    </citation>
    <scope>NUCLEOTIDE SEQUENCE</scope>
    <source>
        <strain evidence="2">A19</strain>
    </source>
</reference>